<organism evidence="10 11">
    <name type="scientific">Bosea minatitlanensis</name>
    <dbReference type="NCBI Taxonomy" id="128782"/>
    <lineage>
        <taxon>Bacteria</taxon>
        <taxon>Pseudomonadati</taxon>
        <taxon>Pseudomonadota</taxon>
        <taxon>Alphaproteobacteria</taxon>
        <taxon>Hyphomicrobiales</taxon>
        <taxon>Boseaceae</taxon>
        <taxon>Bosea</taxon>
    </lineage>
</organism>
<feature type="transmembrane region" description="Helical" evidence="8">
    <location>
        <begin position="121"/>
        <end position="140"/>
    </location>
</feature>
<keyword evidence="5 8" id="KW-1133">Transmembrane helix</keyword>
<keyword evidence="7" id="KW-0270">Exopolysaccharide synthesis</keyword>
<keyword evidence="4 8" id="KW-0812">Transmembrane</keyword>
<evidence type="ECO:0000259" key="9">
    <source>
        <dbReference type="Pfam" id="PF02397"/>
    </source>
</evidence>
<feature type="transmembrane region" description="Helical" evidence="8">
    <location>
        <begin position="27"/>
        <end position="51"/>
    </location>
</feature>
<feature type="transmembrane region" description="Helical" evidence="8">
    <location>
        <begin position="295"/>
        <end position="316"/>
    </location>
</feature>
<dbReference type="InterPro" id="IPR003362">
    <property type="entry name" value="Bact_transf"/>
</dbReference>
<evidence type="ECO:0000256" key="7">
    <source>
        <dbReference type="ARBA" id="ARBA00023169"/>
    </source>
</evidence>
<dbReference type="EMBL" id="JBHSLI010000001">
    <property type="protein sequence ID" value="MFC5292351.1"/>
    <property type="molecule type" value="Genomic_DNA"/>
</dbReference>
<dbReference type="InterPro" id="IPR017475">
    <property type="entry name" value="EPS_sugar_tfrase"/>
</dbReference>
<sequence length="480" mass="52842">MAMNLVADGALRRERGSRFRYDRAGHVAAIADLAVVTGASLVCGAACGFLRDGAFAFMPDSAGLGILFAVLFVLLMQIRGLYRPVALLRPLWQVSNALAFWIAITAFLTALGFAFKAGHMVSRAATISFVLIGFALVAALRFRWHGWMRRALQNGKFATRRIALVADAETLDRSALAQKLAPYGLSVAASFRLPPEVGREPAALAAALAGAVARLRGSAIDEVVVALGPGRFALAEQVVAGLRILPLPVRLVLDPQLGDLVMRPSQRFARDVVAVEMHRAPMSVAERALKRGLDLALAGTVLLLIAPLLLLVALAIRLDSPGPVLFRQTRNGFNNRPFRILKFRSMRVMENGDSIRQASRHDERVTRVGRWLRRLSIDELPQLWNVLRGEMSIVGPRPHALAHDSHYEKLIGDYPYRQHVKPGLTGWAQVNGSRGETPTIDSMAERVRLDLWYVENASLWLDLRIIARTVTTLLDLKHSY</sequence>
<evidence type="ECO:0000256" key="3">
    <source>
        <dbReference type="ARBA" id="ARBA00022679"/>
    </source>
</evidence>
<dbReference type="EC" id="2.7.8.31" evidence="10"/>
<evidence type="ECO:0000256" key="1">
    <source>
        <dbReference type="ARBA" id="ARBA00004141"/>
    </source>
</evidence>
<dbReference type="PANTHER" id="PTHR30576:SF21">
    <property type="entry name" value="UDP-GLUCOSE:UNDECAPRENYL-PHOSPHATE GLUCOSE-1-PHOSPHATE TRANSFERASE"/>
    <property type="match status" value="1"/>
</dbReference>
<keyword evidence="11" id="KW-1185">Reference proteome</keyword>
<feature type="domain" description="Bacterial sugar transferase" evidence="9">
    <location>
        <begin position="290"/>
        <end position="474"/>
    </location>
</feature>
<dbReference type="GO" id="GO:0089702">
    <property type="term" value="F:undecaprenyl-phosphate glucose phosphotransferase activity"/>
    <property type="evidence" value="ECO:0007669"/>
    <property type="project" value="UniProtKB-EC"/>
</dbReference>
<reference evidence="11" key="1">
    <citation type="journal article" date="2019" name="Int. J. Syst. Evol. Microbiol.">
        <title>The Global Catalogue of Microorganisms (GCM) 10K type strain sequencing project: providing services to taxonomists for standard genome sequencing and annotation.</title>
        <authorList>
            <consortium name="The Broad Institute Genomics Platform"/>
            <consortium name="The Broad Institute Genome Sequencing Center for Infectious Disease"/>
            <person name="Wu L."/>
            <person name="Ma J."/>
        </authorList>
    </citation>
    <scope>NUCLEOTIDE SEQUENCE [LARGE SCALE GENOMIC DNA]</scope>
    <source>
        <strain evidence="11">CGMCC 1.15643</strain>
    </source>
</reference>
<evidence type="ECO:0000256" key="2">
    <source>
        <dbReference type="ARBA" id="ARBA00006464"/>
    </source>
</evidence>
<dbReference type="RefSeq" id="WP_158448269.1">
    <property type="nucleotide sequence ID" value="NZ_JAOAOS010000001.1"/>
</dbReference>
<comment type="subcellular location">
    <subcellularLocation>
        <location evidence="1">Membrane</location>
        <topology evidence="1">Multi-pass membrane protein</topology>
    </subcellularLocation>
</comment>
<keyword evidence="6 8" id="KW-0472">Membrane</keyword>
<protein>
    <submittedName>
        <fullName evidence="10">Undecaprenyl-phosphate glucose phosphotransferase</fullName>
        <ecNumber evidence="10">2.7.8.31</ecNumber>
    </submittedName>
</protein>
<evidence type="ECO:0000313" key="11">
    <source>
        <dbReference type="Proteomes" id="UP001595976"/>
    </source>
</evidence>
<comment type="similarity">
    <text evidence="2">Belongs to the bacterial sugar transferase family.</text>
</comment>
<dbReference type="NCBIfam" id="TIGR03023">
    <property type="entry name" value="WcaJ_sugtrans"/>
    <property type="match status" value="1"/>
</dbReference>
<feature type="transmembrane region" description="Helical" evidence="8">
    <location>
        <begin position="63"/>
        <end position="82"/>
    </location>
</feature>
<proteinExistence type="inferred from homology"/>
<keyword evidence="3 10" id="KW-0808">Transferase</keyword>
<name>A0ABW0F1K4_9HYPH</name>
<feature type="transmembrane region" description="Helical" evidence="8">
    <location>
        <begin position="94"/>
        <end position="115"/>
    </location>
</feature>
<dbReference type="NCBIfam" id="TIGR03025">
    <property type="entry name" value="EPS_sugtrans"/>
    <property type="match status" value="1"/>
</dbReference>
<evidence type="ECO:0000256" key="4">
    <source>
        <dbReference type="ARBA" id="ARBA00022692"/>
    </source>
</evidence>
<dbReference type="Proteomes" id="UP001595976">
    <property type="component" value="Unassembled WGS sequence"/>
</dbReference>
<dbReference type="InterPro" id="IPR017473">
    <property type="entry name" value="Undecaprenyl-P_gluc_Ptfrase"/>
</dbReference>
<accession>A0ABW0F1K4</accession>
<evidence type="ECO:0000256" key="5">
    <source>
        <dbReference type="ARBA" id="ARBA00022989"/>
    </source>
</evidence>
<evidence type="ECO:0000313" key="10">
    <source>
        <dbReference type="EMBL" id="MFC5292351.1"/>
    </source>
</evidence>
<dbReference type="Pfam" id="PF13727">
    <property type="entry name" value="CoA_binding_3"/>
    <property type="match status" value="1"/>
</dbReference>
<dbReference type="Pfam" id="PF02397">
    <property type="entry name" value="Bac_transf"/>
    <property type="match status" value="1"/>
</dbReference>
<dbReference type="PANTHER" id="PTHR30576">
    <property type="entry name" value="COLANIC BIOSYNTHESIS UDP-GLUCOSE LIPID CARRIER TRANSFERASE"/>
    <property type="match status" value="1"/>
</dbReference>
<evidence type="ECO:0000256" key="6">
    <source>
        <dbReference type="ARBA" id="ARBA00023136"/>
    </source>
</evidence>
<comment type="caution">
    <text evidence="10">The sequence shown here is derived from an EMBL/GenBank/DDBJ whole genome shotgun (WGS) entry which is preliminary data.</text>
</comment>
<evidence type="ECO:0000256" key="8">
    <source>
        <dbReference type="SAM" id="Phobius"/>
    </source>
</evidence>
<gene>
    <name evidence="10" type="ORF">ACFPK2_05020</name>
</gene>